<evidence type="ECO:0000256" key="3">
    <source>
        <dbReference type="SAM" id="MobiDB-lite"/>
    </source>
</evidence>
<dbReference type="SUPFAM" id="SSF52540">
    <property type="entry name" value="P-loop containing nucleoside triphosphate hydrolases"/>
    <property type="match status" value="1"/>
</dbReference>
<feature type="compositionally biased region" description="Basic and acidic residues" evidence="3">
    <location>
        <begin position="56"/>
        <end position="81"/>
    </location>
</feature>
<dbReference type="InterPro" id="IPR039177">
    <property type="entry name" value="SMG9"/>
</dbReference>
<dbReference type="Proteomes" id="UP001303046">
    <property type="component" value="Unassembled WGS sequence"/>
</dbReference>
<evidence type="ECO:0000313" key="5">
    <source>
        <dbReference type="Proteomes" id="UP001303046"/>
    </source>
</evidence>
<protein>
    <recommendedName>
        <fullName evidence="6">Protein SMG9</fullName>
    </recommendedName>
</protein>
<sequence length="431" mass="48781">MRGKRGSDSGSFRGWSRQARDPAFFGNSSTSSRRTDDTDDVDRLTSRVSGVQLLLPRREDDESTSNREQKSLLSASRDRRGGGVVLAARNAPTPEKQRKEGPASQPRDSTMADGIKFINENMDVCDQLLDFLSSENNKYNIISAIGPQGAGKSTILSMIGGNNSQDMYRQYIFRPASREALESSRHQTTKIHAYVTKSKQIFLDCQAVNCASVLDESLRYSRSPLTDGRYAANNYIEIIKLIAFLIQISHTIVLCSDWLVDIETVKLIRTAEMFRANFEHISEIVPHYNATRKVNLVTLHTRAKSTDFSPAVRKQRAALIRLLFSDSRRIRVSDDDEWTLFPLADIKPRKDGLSGSYPPATPIVEKILDSQEVVDFDKSMRRLRVIIAQVPKDKFANGEQEITEKQWYVLAKSIWNDPLFDSLLDQYKGYL</sequence>
<dbReference type="PANTHER" id="PTHR14270:SF0">
    <property type="entry name" value="NONSENSE-MEDIATED MRNA DECAY FACTOR SMG9"/>
    <property type="match status" value="1"/>
</dbReference>
<evidence type="ECO:0000256" key="1">
    <source>
        <dbReference type="ARBA" id="ARBA00007712"/>
    </source>
</evidence>
<comment type="caution">
    <text evidence="4">The sequence shown here is derived from an EMBL/GenBank/DDBJ whole genome shotgun (WGS) entry which is preliminary data.</text>
</comment>
<evidence type="ECO:0000256" key="2">
    <source>
        <dbReference type="ARBA" id="ARBA00023161"/>
    </source>
</evidence>
<name>A0ABR1C4Q1_NECAM</name>
<comment type="similarity">
    <text evidence="1">Belongs to the SMG9 family.</text>
</comment>
<dbReference type="InterPro" id="IPR027417">
    <property type="entry name" value="P-loop_NTPase"/>
</dbReference>
<evidence type="ECO:0008006" key="6">
    <source>
        <dbReference type="Google" id="ProtNLM"/>
    </source>
</evidence>
<keyword evidence="5" id="KW-1185">Reference proteome</keyword>
<organism evidence="4 5">
    <name type="scientific">Necator americanus</name>
    <name type="common">Human hookworm</name>
    <dbReference type="NCBI Taxonomy" id="51031"/>
    <lineage>
        <taxon>Eukaryota</taxon>
        <taxon>Metazoa</taxon>
        <taxon>Ecdysozoa</taxon>
        <taxon>Nematoda</taxon>
        <taxon>Chromadorea</taxon>
        <taxon>Rhabditida</taxon>
        <taxon>Rhabditina</taxon>
        <taxon>Rhabditomorpha</taxon>
        <taxon>Strongyloidea</taxon>
        <taxon>Ancylostomatidae</taxon>
        <taxon>Bunostominae</taxon>
        <taxon>Necator</taxon>
    </lineage>
</organism>
<reference evidence="4 5" key="1">
    <citation type="submission" date="2023-08" db="EMBL/GenBank/DDBJ databases">
        <title>A Necator americanus chromosomal reference genome.</title>
        <authorList>
            <person name="Ilik V."/>
            <person name="Petrzelkova K.J."/>
            <person name="Pardy F."/>
            <person name="Fuh T."/>
            <person name="Niatou-Singa F.S."/>
            <person name="Gouil Q."/>
            <person name="Baker L."/>
            <person name="Ritchie M.E."/>
            <person name="Jex A.R."/>
            <person name="Gazzola D."/>
            <person name="Li H."/>
            <person name="Toshio Fujiwara R."/>
            <person name="Zhan B."/>
            <person name="Aroian R.V."/>
            <person name="Pafco B."/>
            <person name="Schwarz E.M."/>
        </authorList>
    </citation>
    <scope>NUCLEOTIDE SEQUENCE [LARGE SCALE GENOMIC DNA]</scope>
    <source>
        <strain evidence="4 5">Aroian</strain>
        <tissue evidence="4">Whole animal</tissue>
    </source>
</reference>
<dbReference type="PANTHER" id="PTHR14270">
    <property type="entry name" value="NONSENSE-MEDIATED MRNA DECAY FACTOR SMG9"/>
    <property type="match status" value="1"/>
</dbReference>
<keyword evidence="2" id="KW-0866">Nonsense-mediated mRNA decay</keyword>
<feature type="region of interest" description="Disordered" evidence="3">
    <location>
        <begin position="1"/>
        <end position="110"/>
    </location>
</feature>
<accession>A0ABR1C4Q1</accession>
<dbReference type="Gene3D" id="3.40.50.300">
    <property type="entry name" value="P-loop containing nucleotide triphosphate hydrolases"/>
    <property type="match status" value="1"/>
</dbReference>
<feature type="compositionally biased region" description="Basic and acidic residues" evidence="3">
    <location>
        <begin position="33"/>
        <end position="45"/>
    </location>
</feature>
<proteinExistence type="inferred from homology"/>
<gene>
    <name evidence="4" type="primary">Necator_chrII.g4811</name>
    <name evidence="4" type="ORF">RB195_017019</name>
</gene>
<evidence type="ECO:0000313" key="4">
    <source>
        <dbReference type="EMBL" id="KAK6732991.1"/>
    </source>
</evidence>
<dbReference type="EMBL" id="JAVFWL010000002">
    <property type="protein sequence ID" value="KAK6732991.1"/>
    <property type="molecule type" value="Genomic_DNA"/>
</dbReference>